<dbReference type="Proteomes" id="UP001212499">
    <property type="component" value="Unassembled WGS sequence"/>
</dbReference>
<dbReference type="Pfam" id="PF15615">
    <property type="entry name" value="TerB_C"/>
    <property type="match status" value="1"/>
</dbReference>
<keyword evidence="2" id="KW-1133">Transmembrane helix</keyword>
<proteinExistence type="predicted"/>
<evidence type="ECO:0000259" key="3">
    <source>
        <dbReference type="Pfam" id="PF15615"/>
    </source>
</evidence>
<sequence>MPSATISNRYILGIVAFSISFGISLVPQWNFNQALITGIITIISTYAAILFTDKRRGNYEMMILTSNRKRIKEMEGLKRRIVQEVNQIEEIRNFLYADSQSLENQISESRIQRDKIHRDLGIFAAQKQQLETDTINLNAEIEALEQNKTELHHTCSQLTTEKRRMELNCNTFRGEIMQLQNQIYQLQEEKQELETNVTLLDRLKPQLEEKMYELRTEIQALETQINDQKQLLLSTKTETENLAENLNYLENKITEKQSELQQLTSEISLLQAERDSLQSQVWELLQQPETLNPELSPENCHEDGNDVFPFTELIDSVETINTSEILPEQWQKLLEILPNHEIQALKAIVEQEHPLVTIEEIAQSNSTTPSLLIDSLNEHAQDAIGELIITTNGEHPQVSEEHIVNARKILTMDENLRVKQD</sequence>
<evidence type="ECO:0000256" key="2">
    <source>
        <dbReference type="SAM" id="Phobius"/>
    </source>
</evidence>
<comment type="caution">
    <text evidence="4">The sequence shown here is derived from an EMBL/GenBank/DDBJ whole genome shotgun (WGS) entry which is preliminary data.</text>
</comment>
<feature type="transmembrane region" description="Helical" evidence="2">
    <location>
        <begin position="12"/>
        <end position="29"/>
    </location>
</feature>
<keyword evidence="2" id="KW-0472">Membrane</keyword>
<name>A0ABT5AW71_9CYAN</name>
<accession>A0ABT5AW71</accession>
<evidence type="ECO:0000256" key="1">
    <source>
        <dbReference type="SAM" id="Coils"/>
    </source>
</evidence>
<feature type="transmembrane region" description="Helical" evidence="2">
    <location>
        <begin position="35"/>
        <end position="52"/>
    </location>
</feature>
<dbReference type="EMBL" id="JAQMUH010000152">
    <property type="protein sequence ID" value="MDB9540666.1"/>
    <property type="molecule type" value="Genomic_DNA"/>
</dbReference>
<dbReference type="RefSeq" id="WP_271733914.1">
    <property type="nucleotide sequence ID" value="NZ_JAQMUH010000152.1"/>
</dbReference>
<feature type="coiled-coil region" evidence="1">
    <location>
        <begin position="127"/>
        <end position="287"/>
    </location>
</feature>
<evidence type="ECO:0000313" key="4">
    <source>
        <dbReference type="EMBL" id="MDB9540666.1"/>
    </source>
</evidence>
<organism evidence="4 5">
    <name type="scientific">Anabaenopsis arnoldii</name>
    <dbReference type="NCBI Taxonomy" id="2152938"/>
    <lineage>
        <taxon>Bacteria</taxon>
        <taxon>Bacillati</taxon>
        <taxon>Cyanobacteriota</taxon>
        <taxon>Cyanophyceae</taxon>
        <taxon>Nostocales</taxon>
        <taxon>Nodulariaceae</taxon>
        <taxon>Anabaenopsis</taxon>
    </lineage>
</organism>
<reference evidence="4 5" key="1">
    <citation type="submission" date="2023-01" db="EMBL/GenBank/DDBJ databases">
        <title>Genomes from the Australian National Cyanobacteria Reference Collection.</title>
        <authorList>
            <person name="Willis A."/>
            <person name="Lee E.M.F."/>
        </authorList>
    </citation>
    <scope>NUCLEOTIDE SEQUENCE [LARGE SCALE GENOMIC DNA]</scope>
    <source>
        <strain evidence="4 5">CS-1033</strain>
    </source>
</reference>
<keyword evidence="2" id="KW-0812">Transmembrane</keyword>
<dbReference type="InterPro" id="IPR028932">
    <property type="entry name" value="TerB-C"/>
</dbReference>
<dbReference type="Gene3D" id="1.10.287.1490">
    <property type="match status" value="1"/>
</dbReference>
<feature type="domain" description="TerB-C" evidence="3">
    <location>
        <begin position="247"/>
        <end position="403"/>
    </location>
</feature>
<evidence type="ECO:0000313" key="5">
    <source>
        <dbReference type="Proteomes" id="UP001212499"/>
    </source>
</evidence>
<gene>
    <name evidence="4" type="ORF">PN457_13555</name>
</gene>
<protein>
    <submittedName>
        <fullName evidence="4">Tellurite resistance TerB C-terminal domain-containing protein</fullName>
    </submittedName>
</protein>
<keyword evidence="5" id="KW-1185">Reference proteome</keyword>
<keyword evidence="1" id="KW-0175">Coiled coil</keyword>